<evidence type="ECO:0000313" key="2">
    <source>
        <dbReference type="Proteomes" id="UP000034081"/>
    </source>
</evidence>
<evidence type="ECO:0008006" key="3">
    <source>
        <dbReference type="Google" id="ProtNLM"/>
    </source>
</evidence>
<dbReference type="PATRIC" id="fig|1618570.3.peg.1208"/>
<accession>A0A0G0L9T6</accession>
<name>A0A0G0L9T6_9BACT</name>
<gene>
    <name evidence="1" type="ORF">UT08_C0016G0019</name>
</gene>
<dbReference type="Proteomes" id="UP000034081">
    <property type="component" value="Unassembled WGS sequence"/>
</dbReference>
<organism evidence="1 2">
    <name type="scientific">Candidatus Woesebacteria bacterium GW2011_GWB1_38_8</name>
    <dbReference type="NCBI Taxonomy" id="1618570"/>
    <lineage>
        <taxon>Bacteria</taxon>
        <taxon>Candidatus Woeseibacteriota</taxon>
    </lineage>
</organism>
<evidence type="ECO:0000313" key="1">
    <source>
        <dbReference type="EMBL" id="KKQ84605.1"/>
    </source>
</evidence>
<dbReference type="EMBL" id="LBVL01000016">
    <property type="protein sequence ID" value="KKQ84605.1"/>
    <property type="molecule type" value="Genomic_DNA"/>
</dbReference>
<protein>
    <recommendedName>
        <fullName evidence="3">Nucleotidyl transferase AbiEii/AbiGii toxin family protein</fullName>
    </recommendedName>
</protein>
<reference evidence="1 2" key="1">
    <citation type="journal article" date="2015" name="Nature">
        <title>rRNA introns, odd ribosomes, and small enigmatic genomes across a large radiation of phyla.</title>
        <authorList>
            <person name="Brown C.T."/>
            <person name="Hug L.A."/>
            <person name="Thomas B.C."/>
            <person name="Sharon I."/>
            <person name="Castelle C.J."/>
            <person name="Singh A."/>
            <person name="Wilkins M.J."/>
            <person name="Williams K.H."/>
            <person name="Banfield J.F."/>
        </authorList>
    </citation>
    <scope>NUCLEOTIDE SEQUENCE [LARGE SCALE GENOMIC DNA]</scope>
</reference>
<dbReference type="InterPro" id="IPR014942">
    <property type="entry name" value="AbiEii"/>
</dbReference>
<dbReference type="Pfam" id="PF08843">
    <property type="entry name" value="AbiEii"/>
    <property type="match status" value="1"/>
</dbReference>
<comment type="caution">
    <text evidence="1">The sequence shown here is derived from an EMBL/GenBank/DDBJ whole genome shotgun (WGS) entry which is preliminary data.</text>
</comment>
<dbReference type="STRING" id="1618570.UT08_C0016G0019"/>
<dbReference type="AlphaFoldDB" id="A0A0G0L9T6"/>
<proteinExistence type="predicted"/>
<sequence>MSQLILASLDKNRLKVFEKLKAFNNIGVLGGGTALSLQIGQRVSYDFDIFSYSRLPRNLWKDIKNVFGKECEKLLDFEDQLNLKTPNGIRVTFFYDNYKLLFKPVKTKHIDLMNIHDIACNKAYIIGRRPKWRDYVDLYFLLKEKHITLEKTIDLSLKKFKSDFSERLFLQQLVYWEDITDYKIQFLNEGISPDKIKYFLEERVKEFKEHEL</sequence>